<feature type="region of interest" description="Disordered" evidence="2">
    <location>
        <begin position="132"/>
        <end position="155"/>
    </location>
</feature>
<feature type="domain" description="AMP-activated protein kinase glycogen-binding" evidence="3">
    <location>
        <begin position="6"/>
        <end position="82"/>
    </location>
</feature>
<dbReference type="SUPFAM" id="SSF81296">
    <property type="entry name" value="E set domains"/>
    <property type="match status" value="1"/>
</dbReference>
<dbReference type="GO" id="GO:0031588">
    <property type="term" value="C:nucleotide-activated protein kinase complex"/>
    <property type="evidence" value="ECO:0007669"/>
    <property type="project" value="TreeGrafter"/>
</dbReference>
<feature type="compositionally biased region" description="Polar residues" evidence="2">
    <location>
        <begin position="132"/>
        <end position="143"/>
    </location>
</feature>
<gene>
    <name evidence="4" type="ORF">CANARDRAFT_122492</name>
</gene>
<dbReference type="Gene3D" id="2.60.40.10">
    <property type="entry name" value="Immunoglobulins"/>
    <property type="match status" value="1"/>
</dbReference>
<dbReference type="GO" id="GO:0007165">
    <property type="term" value="P:signal transduction"/>
    <property type="evidence" value="ECO:0007669"/>
    <property type="project" value="TreeGrafter"/>
</dbReference>
<sequence>MTTFKYTFEWPSIDASEVYVTGTFDNWSKSCKLDKNESGFSKSIELPGEKILYKFVVDGVWCTSTNAKLELDSSGIENNVLNPSDYHLSGKNEHEEDGASEFTAISYPTSDHDNVMVNIEDTEDMASSTQVTLKDDQSVTNVSPGGGVLPVNSNGRSGNGIMSRLRSFFR</sequence>
<dbReference type="GO" id="GO:0005737">
    <property type="term" value="C:cytoplasm"/>
    <property type="evidence" value="ECO:0007669"/>
    <property type="project" value="TreeGrafter"/>
</dbReference>
<reference evidence="5" key="1">
    <citation type="submission" date="2016-04" db="EMBL/GenBank/DDBJ databases">
        <title>Comparative genomics of biotechnologically important yeasts.</title>
        <authorList>
            <consortium name="DOE Joint Genome Institute"/>
            <person name="Riley R."/>
            <person name="Haridas S."/>
            <person name="Wolfe K.H."/>
            <person name="Lopes M.R."/>
            <person name="Hittinger C.T."/>
            <person name="Goker M."/>
            <person name="Salamov A."/>
            <person name="Wisecaver J."/>
            <person name="Long T.M."/>
            <person name="Aerts A.L."/>
            <person name="Barry K."/>
            <person name="Choi C."/>
            <person name="Clum A."/>
            <person name="Coughlan A.Y."/>
            <person name="Deshpande S."/>
            <person name="Douglass A.P."/>
            <person name="Hanson S.J."/>
            <person name="Klenk H.-P."/>
            <person name="Labutti K."/>
            <person name="Lapidus A."/>
            <person name="Lindquist E."/>
            <person name="Lipzen A."/>
            <person name="Meier-Kolthoff J.P."/>
            <person name="Ohm R.A."/>
            <person name="Otillar R.P."/>
            <person name="Pangilinan J."/>
            <person name="Peng Y."/>
            <person name="Rokas A."/>
            <person name="Rosa C.A."/>
            <person name="Scheuner C."/>
            <person name="Sibirny A.A."/>
            <person name="Slot J.C."/>
            <person name="Stielow J.B."/>
            <person name="Sun H."/>
            <person name="Kurtzman C.P."/>
            <person name="Blackwell M."/>
            <person name="Grigoriev I.V."/>
            <person name="Jeffries T.W."/>
        </authorList>
    </citation>
    <scope>NUCLEOTIDE SEQUENCE [LARGE SCALE GENOMIC DNA]</scope>
    <source>
        <strain evidence="5">NRRL YB-2248</strain>
    </source>
</reference>
<comment type="similarity">
    <text evidence="1">Belongs to the CRP1/MDG1 family.</text>
</comment>
<evidence type="ECO:0000256" key="2">
    <source>
        <dbReference type="SAM" id="MobiDB-lite"/>
    </source>
</evidence>
<protein>
    <submittedName>
        <fullName evidence="4">Carbohydrate-binding module family 48 protein</fullName>
    </submittedName>
</protein>
<evidence type="ECO:0000313" key="4">
    <source>
        <dbReference type="EMBL" id="ODV82666.1"/>
    </source>
</evidence>
<dbReference type="OrthoDB" id="5976022at2759"/>
<dbReference type="PANTHER" id="PTHR10343:SF81">
    <property type="entry name" value="CRUCIFORM DNA-RECOGNIZING PROTEIN 1-RELATED"/>
    <property type="match status" value="1"/>
</dbReference>
<dbReference type="AlphaFoldDB" id="A0A1E4ST25"/>
<dbReference type="GO" id="GO:0005634">
    <property type="term" value="C:nucleus"/>
    <property type="evidence" value="ECO:0007669"/>
    <property type="project" value="TreeGrafter"/>
</dbReference>
<keyword evidence="5" id="KW-1185">Reference proteome</keyword>
<dbReference type="Pfam" id="PF16561">
    <property type="entry name" value="AMPK1_CBM"/>
    <property type="match status" value="1"/>
</dbReference>
<name>A0A1E4ST25_9ASCO</name>
<dbReference type="GO" id="GO:0019901">
    <property type="term" value="F:protein kinase binding"/>
    <property type="evidence" value="ECO:0007669"/>
    <property type="project" value="TreeGrafter"/>
</dbReference>
<dbReference type="CDD" id="cd02859">
    <property type="entry name" value="E_set_AMPKbeta_like_N"/>
    <property type="match status" value="1"/>
</dbReference>
<dbReference type="InterPro" id="IPR013783">
    <property type="entry name" value="Ig-like_fold"/>
</dbReference>
<evidence type="ECO:0000259" key="3">
    <source>
        <dbReference type="Pfam" id="PF16561"/>
    </source>
</evidence>
<dbReference type="Proteomes" id="UP000094801">
    <property type="component" value="Unassembled WGS sequence"/>
</dbReference>
<dbReference type="InterPro" id="IPR032640">
    <property type="entry name" value="AMPK1_CBM"/>
</dbReference>
<organism evidence="4 5">
    <name type="scientific">[Candida] arabinofermentans NRRL YB-2248</name>
    <dbReference type="NCBI Taxonomy" id="983967"/>
    <lineage>
        <taxon>Eukaryota</taxon>
        <taxon>Fungi</taxon>
        <taxon>Dikarya</taxon>
        <taxon>Ascomycota</taxon>
        <taxon>Saccharomycotina</taxon>
        <taxon>Pichiomycetes</taxon>
        <taxon>Pichiales</taxon>
        <taxon>Pichiaceae</taxon>
        <taxon>Ogataea</taxon>
        <taxon>Ogataea/Candida clade</taxon>
    </lineage>
</organism>
<dbReference type="PANTHER" id="PTHR10343">
    <property type="entry name" value="5'-AMP-ACTIVATED PROTEIN KINASE , BETA SUBUNIT"/>
    <property type="match status" value="1"/>
</dbReference>
<dbReference type="EMBL" id="KV453877">
    <property type="protein sequence ID" value="ODV82666.1"/>
    <property type="molecule type" value="Genomic_DNA"/>
</dbReference>
<accession>A0A1E4ST25</accession>
<dbReference type="InterPro" id="IPR014756">
    <property type="entry name" value="Ig_E-set"/>
</dbReference>
<evidence type="ECO:0000256" key="1">
    <source>
        <dbReference type="ARBA" id="ARBA00038216"/>
    </source>
</evidence>
<dbReference type="InterPro" id="IPR050827">
    <property type="entry name" value="CRP1_MDG1_kinase"/>
</dbReference>
<proteinExistence type="inferred from homology"/>
<evidence type="ECO:0000313" key="5">
    <source>
        <dbReference type="Proteomes" id="UP000094801"/>
    </source>
</evidence>
<dbReference type="STRING" id="983967.A0A1E4ST25"/>